<accession>A0A0D7BFC3</accession>
<dbReference type="EMBL" id="KN880505">
    <property type="protein sequence ID" value="KIY68321.1"/>
    <property type="molecule type" value="Genomic_DNA"/>
</dbReference>
<dbReference type="OrthoDB" id="3258333at2759"/>
<keyword evidence="2" id="KW-1185">Reference proteome</keyword>
<name>A0A0D7BFC3_9AGAR</name>
<organism evidence="1 2">
    <name type="scientific">Cylindrobasidium torrendii FP15055 ss-10</name>
    <dbReference type="NCBI Taxonomy" id="1314674"/>
    <lineage>
        <taxon>Eukaryota</taxon>
        <taxon>Fungi</taxon>
        <taxon>Dikarya</taxon>
        <taxon>Basidiomycota</taxon>
        <taxon>Agaricomycotina</taxon>
        <taxon>Agaricomycetes</taxon>
        <taxon>Agaricomycetidae</taxon>
        <taxon>Agaricales</taxon>
        <taxon>Marasmiineae</taxon>
        <taxon>Physalacriaceae</taxon>
        <taxon>Cylindrobasidium</taxon>
    </lineage>
</organism>
<evidence type="ECO:0000313" key="1">
    <source>
        <dbReference type="EMBL" id="KIY68321.1"/>
    </source>
</evidence>
<evidence type="ECO:0000313" key="2">
    <source>
        <dbReference type="Proteomes" id="UP000054007"/>
    </source>
</evidence>
<dbReference type="Proteomes" id="UP000054007">
    <property type="component" value="Unassembled WGS sequence"/>
</dbReference>
<sequence>MLVVLCLEHSEHPSLCPTLEMTSPTSCCGDGIDMANRLFGLIGDLDCLGIRSLALRLTWNVQLSMPRLLALPIQRHLLHDLDMKN</sequence>
<gene>
    <name evidence="1" type="ORF">CYLTODRAFT_264171</name>
</gene>
<protein>
    <submittedName>
        <fullName evidence="1">Uncharacterized protein</fullName>
    </submittedName>
</protein>
<proteinExistence type="predicted"/>
<dbReference type="AlphaFoldDB" id="A0A0D7BFC3"/>
<reference evidence="1 2" key="1">
    <citation type="journal article" date="2015" name="Fungal Genet. Biol.">
        <title>Evolution of novel wood decay mechanisms in Agaricales revealed by the genome sequences of Fistulina hepatica and Cylindrobasidium torrendii.</title>
        <authorList>
            <person name="Floudas D."/>
            <person name="Held B.W."/>
            <person name="Riley R."/>
            <person name="Nagy L.G."/>
            <person name="Koehler G."/>
            <person name="Ransdell A.S."/>
            <person name="Younus H."/>
            <person name="Chow J."/>
            <person name="Chiniquy J."/>
            <person name="Lipzen A."/>
            <person name="Tritt A."/>
            <person name="Sun H."/>
            <person name="Haridas S."/>
            <person name="LaButti K."/>
            <person name="Ohm R.A."/>
            <person name="Kues U."/>
            <person name="Blanchette R.A."/>
            <person name="Grigoriev I.V."/>
            <person name="Minto R.E."/>
            <person name="Hibbett D.S."/>
        </authorList>
    </citation>
    <scope>NUCLEOTIDE SEQUENCE [LARGE SCALE GENOMIC DNA]</scope>
    <source>
        <strain evidence="1 2">FP15055 ss-10</strain>
    </source>
</reference>